<name>A0A4R1NWQ1_9RHOB</name>
<dbReference type="AlphaFoldDB" id="A0A4R1NWQ1"/>
<dbReference type="Proteomes" id="UP000295673">
    <property type="component" value="Unassembled WGS sequence"/>
</dbReference>
<gene>
    <name evidence="1" type="ORF">BXY66_1765</name>
</gene>
<evidence type="ECO:0000313" key="1">
    <source>
        <dbReference type="EMBL" id="TCL09708.1"/>
    </source>
</evidence>
<accession>A0A4R1NWQ1</accession>
<sequence length="372" mass="42795">MGCSFKGGTMSNVITLAAPKWRAAYLARTSSATERLANTFSNERRGINDVFWLKENAEFLNVVHTSLPETSDVAPAYEAFYETVESRIEFFPQYYRFILSICLDFEDLSGVSEKGERLVDWARQKGLAEAELSDLQRLEALRLFARRRRVRQKRNAALLDRVRRFMALSAQFALPNKKIAYELTHAIFYLSDYGRVDPDLDRGARKSLEFLGLWAFVEQNADLLSEVCVAMRFARMRPPEIWRQWLRRHTDRFSVEPNSMGVAADDYHEFLMCQWARLIVEGAEGIDRLPPMGGATTFKRPKPMCAPLRELSETIYNMASARTANWRDMRPAIVSKVSDGAKDKLALAEASSPRFGEFFSHFARVDLRWEWA</sequence>
<evidence type="ECO:0000313" key="2">
    <source>
        <dbReference type="Proteomes" id="UP000295673"/>
    </source>
</evidence>
<dbReference type="EMBL" id="SMGR01000001">
    <property type="protein sequence ID" value="TCL09708.1"/>
    <property type="molecule type" value="Genomic_DNA"/>
</dbReference>
<dbReference type="Pfam" id="PF21843">
    <property type="entry name" value="DUF6902"/>
    <property type="match status" value="1"/>
</dbReference>
<organism evidence="1 2">
    <name type="scientific">Shimia isoporae</name>
    <dbReference type="NCBI Taxonomy" id="647720"/>
    <lineage>
        <taxon>Bacteria</taxon>
        <taxon>Pseudomonadati</taxon>
        <taxon>Pseudomonadota</taxon>
        <taxon>Alphaproteobacteria</taxon>
        <taxon>Rhodobacterales</taxon>
        <taxon>Roseobacteraceae</taxon>
    </lineage>
</organism>
<keyword evidence="2" id="KW-1185">Reference proteome</keyword>
<comment type="caution">
    <text evidence="1">The sequence shown here is derived from an EMBL/GenBank/DDBJ whole genome shotgun (WGS) entry which is preliminary data.</text>
</comment>
<proteinExistence type="predicted"/>
<dbReference type="InterPro" id="IPR054197">
    <property type="entry name" value="DUF6902"/>
</dbReference>
<protein>
    <submittedName>
        <fullName evidence="1">Uncharacterized protein</fullName>
    </submittedName>
</protein>
<reference evidence="1 2" key="1">
    <citation type="submission" date="2019-03" db="EMBL/GenBank/DDBJ databases">
        <title>Genomic Encyclopedia of Archaeal and Bacterial Type Strains, Phase II (KMG-II): from individual species to whole genera.</title>
        <authorList>
            <person name="Goeker M."/>
        </authorList>
    </citation>
    <scope>NUCLEOTIDE SEQUENCE [LARGE SCALE GENOMIC DNA]</scope>
    <source>
        <strain evidence="1 2">DSM 26433</strain>
    </source>
</reference>